<dbReference type="Proteomes" id="UP000474296">
    <property type="component" value="Unassembled WGS sequence"/>
</dbReference>
<evidence type="ECO:0000256" key="2">
    <source>
        <dbReference type="ARBA" id="ARBA00022617"/>
    </source>
</evidence>
<dbReference type="InterPro" id="IPR001486">
    <property type="entry name" value="Hemoglobin_trunc"/>
</dbReference>
<evidence type="ECO:0000313" key="6">
    <source>
        <dbReference type="EMBL" id="NER18961.1"/>
    </source>
</evidence>
<dbReference type="SUPFAM" id="SSF46458">
    <property type="entry name" value="Globin-like"/>
    <property type="match status" value="1"/>
</dbReference>
<gene>
    <name evidence="6" type="ORF">GWK10_17230</name>
</gene>
<dbReference type="CDD" id="cd08916">
    <property type="entry name" value="TrHb3_P"/>
    <property type="match status" value="1"/>
</dbReference>
<dbReference type="GO" id="GO:0020037">
    <property type="term" value="F:heme binding"/>
    <property type="evidence" value="ECO:0007669"/>
    <property type="project" value="InterPro"/>
</dbReference>
<keyword evidence="2 5" id="KW-0349">Heme</keyword>
<dbReference type="EMBL" id="JAABOQ010000008">
    <property type="protein sequence ID" value="NER18961.1"/>
    <property type="molecule type" value="Genomic_DNA"/>
</dbReference>
<accession>A0A6M0CM42</accession>
<dbReference type="Pfam" id="PF01152">
    <property type="entry name" value="Bac_globin"/>
    <property type="match status" value="1"/>
</dbReference>
<sequence>MKDIQDIDDIELMVNTFYAVVREDEVLGPIFNNVIKDNWPLHLDKMIRFWQTILLQEYTYKGSPFHPHRKLPIQKQHFDRWLNHFNNCIDKNFKGTKADEAKMRAKKMAQMFQYKLASNSL</sequence>
<evidence type="ECO:0000313" key="7">
    <source>
        <dbReference type="Proteomes" id="UP000474296"/>
    </source>
</evidence>
<dbReference type="GO" id="GO:0046872">
    <property type="term" value="F:metal ion binding"/>
    <property type="evidence" value="ECO:0007669"/>
    <property type="project" value="UniProtKB-KW"/>
</dbReference>
<dbReference type="InterPro" id="IPR009050">
    <property type="entry name" value="Globin-like_sf"/>
</dbReference>
<comment type="caution">
    <text evidence="6">The sequence shown here is derived from an EMBL/GenBank/DDBJ whole genome shotgun (WGS) entry which is preliminary data.</text>
</comment>
<name>A0A6M0CM42_9FLAO</name>
<feature type="binding site" description="distal binding residue" evidence="5">
    <location>
        <position position="68"/>
    </location>
    <ligand>
        <name>heme</name>
        <dbReference type="ChEBI" id="CHEBI:30413"/>
    </ligand>
    <ligandPart>
        <name>Fe</name>
        <dbReference type="ChEBI" id="CHEBI:18248"/>
    </ligandPart>
</feature>
<evidence type="ECO:0000256" key="3">
    <source>
        <dbReference type="ARBA" id="ARBA00022723"/>
    </source>
</evidence>
<keyword evidence="4 5" id="KW-0408">Iron</keyword>
<keyword evidence="3 5" id="KW-0479">Metal-binding</keyword>
<dbReference type="GO" id="GO:0019825">
    <property type="term" value="F:oxygen binding"/>
    <property type="evidence" value="ECO:0007669"/>
    <property type="project" value="InterPro"/>
</dbReference>
<protein>
    <submittedName>
        <fullName evidence="6">Globin</fullName>
    </submittedName>
</protein>
<dbReference type="Gene3D" id="1.10.490.10">
    <property type="entry name" value="Globins"/>
    <property type="match status" value="1"/>
</dbReference>
<keyword evidence="7" id="KW-1185">Reference proteome</keyword>
<evidence type="ECO:0000256" key="5">
    <source>
        <dbReference type="PIRSR" id="PIRSR601486-1"/>
    </source>
</evidence>
<dbReference type="RefSeq" id="WP_164033644.1">
    <property type="nucleotide sequence ID" value="NZ_JAABOQ010000008.1"/>
</dbReference>
<evidence type="ECO:0000256" key="1">
    <source>
        <dbReference type="ARBA" id="ARBA00022448"/>
    </source>
</evidence>
<keyword evidence="1" id="KW-0813">Transport</keyword>
<evidence type="ECO:0000256" key="4">
    <source>
        <dbReference type="ARBA" id="ARBA00023004"/>
    </source>
</evidence>
<reference evidence="6 7" key="1">
    <citation type="submission" date="2020-01" db="EMBL/GenBank/DDBJ databases">
        <title>Spongiivirga citrea KCTC 32990T.</title>
        <authorList>
            <person name="Wang G."/>
        </authorList>
    </citation>
    <scope>NUCLEOTIDE SEQUENCE [LARGE SCALE GENOMIC DNA]</scope>
    <source>
        <strain evidence="6 7">KCTC 32990</strain>
    </source>
</reference>
<organism evidence="6 7">
    <name type="scientific">Spongiivirga citrea</name>
    <dbReference type="NCBI Taxonomy" id="1481457"/>
    <lineage>
        <taxon>Bacteria</taxon>
        <taxon>Pseudomonadati</taxon>
        <taxon>Bacteroidota</taxon>
        <taxon>Flavobacteriia</taxon>
        <taxon>Flavobacteriales</taxon>
        <taxon>Flavobacteriaceae</taxon>
        <taxon>Spongiivirga</taxon>
    </lineage>
</organism>
<dbReference type="InterPro" id="IPR012292">
    <property type="entry name" value="Globin/Proto"/>
</dbReference>
<proteinExistence type="predicted"/>
<dbReference type="AlphaFoldDB" id="A0A6M0CM42"/>